<dbReference type="Proteomes" id="UP000006514">
    <property type="component" value="Unassembled WGS sequence"/>
</dbReference>
<feature type="compositionally biased region" description="Basic and acidic residues" evidence="1">
    <location>
        <begin position="350"/>
        <end position="360"/>
    </location>
</feature>
<dbReference type="EMBL" id="JH687949">
    <property type="protein sequence ID" value="EJD34435.1"/>
    <property type="molecule type" value="Genomic_DNA"/>
</dbReference>
<sequence length="383" mass="42035">MATNLPTVFEELAKEKYNLLDSDNLDDFIASLRARWVDYEVNGRKFKASDKSKAIVYFDNNPVVLSLVGLVDGENSQLGEYGNLWMPAGGRSWTPDLNEMSKARFVVNLTYPKGEDIKVDKKLVAKTSNQVLALNKIQSALNAALNKDTSLPAVSEEKITDWIDFEESGGGVHGGIKVTLGNVYSPASRKLKGKDVTELSPKKKTEQSTAPKCDSLGLFDRVPKAHTLQPVESLPVLLADGTSAKARDANDLSTLLYSGRWIRADVQMVIWNIKGSKGNSRAFKLEAINVRLLPKNEKLNPNVKFLKPNSLNETEGEVPQSLLDLATDTYTVAPPGQQDEDTVSDTSSKNNDKTKAENRKRAAGAAGVKSKDEDKPAKKQKQE</sequence>
<evidence type="ECO:0000313" key="2">
    <source>
        <dbReference type="EMBL" id="EJD34435.1"/>
    </source>
</evidence>
<evidence type="ECO:0000256" key="1">
    <source>
        <dbReference type="SAM" id="MobiDB-lite"/>
    </source>
</evidence>
<protein>
    <submittedName>
        <fullName evidence="2">Uncharacterized protein</fullName>
    </submittedName>
</protein>
<gene>
    <name evidence="2" type="ORF">AURDEDRAFT_131178</name>
</gene>
<evidence type="ECO:0000313" key="3">
    <source>
        <dbReference type="Proteomes" id="UP000006514"/>
    </source>
</evidence>
<keyword evidence="3" id="KW-1185">Reference proteome</keyword>
<dbReference type="AlphaFoldDB" id="J0CVI9"/>
<proteinExistence type="predicted"/>
<feature type="compositionally biased region" description="Basic and acidic residues" evidence="1">
    <location>
        <begin position="369"/>
        <end position="383"/>
    </location>
</feature>
<reference evidence="3" key="1">
    <citation type="journal article" date="2012" name="Science">
        <title>The Paleozoic origin of enzymatic lignin decomposition reconstructed from 31 fungal genomes.</title>
        <authorList>
            <person name="Floudas D."/>
            <person name="Binder M."/>
            <person name="Riley R."/>
            <person name="Barry K."/>
            <person name="Blanchette R.A."/>
            <person name="Henrissat B."/>
            <person name="Martinez A.T."/>
            <person name="Otillar R."/>
            <person name="Spatafora J.W."/>
            <person name="Yadav J.S."/>
            <person name="Aerts A."/>
            <person name="Benoit I."/>
            <person name="Boyd A."/>
            <person name="Carlson A."/>
            <person name="Copeland A."/>
            <person name="Coutinho P.M."/>
            <person name="de Vries R.P."/>
            <person name="Ferreira P."/>
            <person name="Findley K."/>
            <person name="Foster B."/>
            <person name="Gaskell J."/>
            <person name="Glotzer D."/>
            <person name="Gorecki P."/>
            <person name="Heitman J."/>
            <person name="Hesse C."/>
            <person name="Hori C."/>
            <person name="Igarashi K."/>
            <person name="Jurgens J.A."/>
            <person name="Kallen N."/>
            <person name="Kersten P."/>
            <person name="Kohler A."/>
            <person name="Kuees U."/>
            <person name="Kumar T.K.A."/>
            <person name="Kuo A."/>
            <person name="LaButti K."/>
            <person name="Larrondo L.F."/>
            <person name="Lindquist E."/>
            <person name="Ling A."/>
            <person name="Lombard V."/>
            <person name="Lucas S."/>
            <person name="Lundell T."/>
            <person name="Martin R."/>
            <person name="McLaughlin D.J."/>
            <person name="Morgenstern I."/>
            <person name="Morin E."/>
            <person name="Murat C."/>
            <person name="Nagy L.G."/>
            <person name="Nolan M."/>
            <person name="Ohm R.A."/>
            <person name="Patyshakuliyeva A."/>
            <person name="Rokas A."/>
            <person name="Ruiz-Duenas F.J."/>
            <person name="Sabat G."/>
            <person name="Salamov A."/>
            <person name="Samejima M."/>
            <person name="Schmutz J."/>
            <person name="Slot J.C."/>
            <person name="St John F."/>
            <person name="Stenlid J."/>
            <person name="Sun H."/>
            <person name="Sun S."/>
            <person name="Syed K."/>
            <person name="Tsang A."/>
            <person name="Wiebenga A."/>
            <person name="Young D."/>
            <person name="Pisabarro A."/>
            <person name="Eastwood D.C."/>
            <person name="Martin F."/>
            <person name="Cullen D."/>
            <person name="Grigoriev I.V."/>
            <person name="Hibbett D.S."/>
        </authorList>
    </citation>
    <scope>NUCLEOTIDE SEQUENCE [LARGE SCALE GENOMIC DNA]</scope>
    <source>
        <strain evidence="3">TFB10046</strain>
    </source>
</reference>
<organism evidence="2 3">
    <name type="scientific">Auricularia subglabra (strain TFB-10046 / SS5)</name>
    <name type="common">White-rot fungus</name>
    <name type="synonym">Auricularia delicata (strain TFB10046)</name>
    <dbReference type="NCBI Taxonomy" id="717982"/>
    <lineage>
        <taxon>Eukaryota</taxon>
        <taxon>Fungi</taxon>
        <taxon>Dikarya</taxon>
        <taxon>Basidiomycota</taxon>
        <taxon>Agaricomycotina</taxon>
        <taxon>Agaricomycetes</taxon>
        <taxon>Auriculariales</taxon>
        <taxon>Auriculariaceae</taxon>
        <taxon>Auricularia</taxon>
    </lineage>
</organism>
<feature type="region of interest" description="Disordered" evidence="1">
    <location>
        <begin position="331"/>
        <end position="383"/>
    </location>
</feature>
<dbReference type="KEGG" id="adl:AURDEDRAFT_131178"/>
<dbReference type="InParanoid" id="J0CVI9"/>
<accession>J0CVI9</accession>
<name>J0CVI9_AURST</name>